<evidence type="ECO:0000259" key="2">
    <source>
        <dbReference type="Pfam" id="PF09791"/>
    </source>
</evidence>
<organism evidence="3 4">
    <name type="scientific">Podospora australis</name>
    <dbReference type="NCBI Taxonomy" id="1536484"/>
    <lineage>
        <taxon>Eukaryota</taxon>
        <taxon>Fungi</taxon>
        <taxon>Dikarya</taxon>
        <taxon>Ascomycota</taxon>
        <taxon>Pezizomycotina</taxon>
        <taxon>Sordariomycetes</taxon>
        <taxon>Sordariomycetidae</taxon>
        <taxon>Sordariales</taxon>
        <taxon>Podosporaceae</taxon>
        <taxon>Podospora</taxon>
    </lineage>
</organism>
<evidence type="ECO:0000313" key="3">
    <source>
        <dbReference type="EMBL" id="KAK4187423.1"/>
    </source>
</evidence>
<dbReference type="InterPro" id="IPR019180">
    <property type="entry name" value="Oxidoreductase-like_N"/>
</dbReference>
<feature type="region of interest" description="Disordered" evidence="1">
    <location>
        <begin position="16"/>
        <end position="186"/>
    </location>
</feature>
<evidence type="ECO:0000313" key="4">
    <source>
        <dbReference type="Proteomes" id="UP001302126"/>
    </source>
</evidence>
<feature type="compositionally biased region" description="Basic and acidic residues" evidence="1">
    <location>
        <begin position="76"/>
        <end position="104"/>
    </location>
</feature>
<gene>
    <name evidence="3" type="ORF">QBC35DRAFT_384898</name>
</gene>
<feature type="compositionally biased region" description="Basic and acidic residues" evidence="1">
    <location>
        <begin position="131"/>
        <end position="143"/>
    </location>
</feature>
<dbReference type="AlphaFoldDB" id="A0AAN6WTJ7"/>
<reference evidence="3" key="2">
    <citation type="submission" date="2023-05" db="EMBL/GenBank/DDBJ databases">
        <authorList>
            <consortium name="Lawrence Berkeley National Laboratory"/>
            <person name="Steindorff A."/>
            <person name="Hensen N."/>
            <person name="Bonometti L."/>
            <person name="Westerberg I."/>
            <person name="Brannstrom I.O."/>
            <person name="Guillou S."/>
            <person name="Cros-Aarteil S."/>
            <person name="Calhoun S."/>
            <person name="Haridas S."/>
            <person name="Kuo A."/>
            <person name="Mondo S."/>
            <person name="Pangilinan J."/>
            <person name="Riley R."/>
            <person name="Labutti K."/>
            <person name="Andreopoulos B."/>
            <person name="Lipzen A."/>
            <person name="Chen C."/>
            <person name="Yanf M."/>
            <person name="Daum C."/>
            <person name="Ng V."/>
            <person name="Clum A."/>
            <person name="Ohm R."/>
            <person name="Martin F."/>
            <person name="Silar P."/>
            <person name="Natvig D."/>
            <person name="Lalanne C."/>
            <person name="Gautier V."/>
            <person name="Ament-Velasquez S.L."/>
            <person name="Kruys A."/>
            <person name="Hutchinson M.I."/>
            <person name="Powell A.J."/>
            <person name="Barry K."/>
            <person name="Miller A.N."/>
            <person name="Grigoriev I.V."/>
            <person name="Debuchy R."/>
            <person name="Gladieux P."/>
            <person name="Thoren M.H."/>
            <person name="Johannesson H."/>
        </authorList>
    </citation>
    <scope>NUCLEOTIDE SEQUENCE</scope>
    <source>
        <strain evidence="3">PSN309</strain>
    </source>
</reference>
<reference evidence="3" key="1">
    <citation type="journal article" date="2023" name="Mol. Phylogenet. Evol.">
        <title>Genome-scale phylogeny and comparative genomics of the fungal order Sordariales.</title>
        <authorList>
            <person name="Hensen N."/>
            <person name="Bonometti L."/>
            <person name="Westerberg I."/>
            <person name="Brannstrom I.O."/>
            <person name="Guillou S."/>
            <person name="Cros-Aarteil S."/>
            <person name="Calhoun S."/>
            <person name="Haridas S."/>
            <person name="Kuo A."/>
            <person name="Mondo S."/>
            <person name="Pangilinan J."/>
            <person name="Riley R."/>
            <person name="LaButti K."/>
            <person name="Andreopoulos B."/>
            <person name="Lipzen A."/>
            <person name="Chen C."/>
            <person name="Yan M."/>
            <person name="Daum C."/>
            <person name="Ng V."/>
            <person name="Clum A."/>
            <person name="Steindorff A."/>
            <person name="Ohm R.A."/>
            <person name="Martin F."/>
            <person name="Silar P."/>
            <person name="Natvig D.O."/>
            <person name="Lalanne C."/>
            <person name="Gautier V."/>
            <person name="Ament-Velasquez S.L."/>
            <person name="Kruys A."/>
            <person name="Hutchinson M.I."/>
            <person name="Powell A.J."/>
            <person name="Barry K."/>
            <person name="Miller A.N."/>
            <person name="Grigoriev I.V."/>
            <person name="Debuchy R."/>
            <person name="Gladieux P."/>
            <person name="Hiltunen Thoren M."/>
            <person name="Johannesson H."/>
        </authorList>
    </citation>
    <scope>NUCLEOTIDE SEQUENCE</scope>
    <source>
        <strain evidence="3">PSN309</strain>
    </source>
</reference>
<feature type="region of interest" description="Disordered" evidence="1">
    <location>
        <begin position="253"/>
        <end position="295"/>
    </location>
</feature>
<proteinExistence type="predicted"/>
<dbReference type="PANTHER" id="PTHR21193">
    <property type="entry name" value="OXIDOREDUCTASE-LIKE DOMAIN-CONTAINING PROTEIN 1"/>
    <property type="match status" value="1"/>
</dbReference>
<keyword evidence="4" id="KW-1185">Reference proteome</keyword>
<name>A0AAN6WTJ7_9PEZI</name>
<feature type="domain" description="Oxidoreductase-like" evidence="2">
    <location>
        <begin position="199"/>
        <end position="242"/>
    </location>
</feature>
<feature type="compositionally biased region" description="Acidic residues" evidence="1">
    <location>
        <begin position="276"/>
        <end position="286"/>
    </location>
</feature>
<comment type="caution">
    <text evidence="3">The sequence shown here is derived from an EMBL/GenBank/DDBJ whole genome shotgun (WGS) entry which is preliminary data.</text>
</comment>
<dbReference type="EMBL" id="MU864403">
    <property type="protein sequence ID" value="KAK4187423.1"/>
    <property type="molecule type" value="Genomic_DNA"/>
</dbReference>
<feature type="compositionally biased region" description="Basic residues" evidence="1">
    <location>
        <begin position="158"/>
        <end position="169"/>
    </location>
</feature>
<dbReference type="GO" id="GO:0005739">
    <property type="term" value="C:mitochondrion"/>
    <property type="evidence" value="ECO:0007669"/>
    <property type="project" value="TreeGrafter"/>
</dbReference>
<dbReference type="Pfam" id="PF09791">
    <property type="entry name" value="Oxidored-like"/>
    <property type="match status" value="1"/>
</dbReference>
<protein>
    <submittedName>
        <fullName evidence="3">Oxidoreductase-like protein</fullName>
    </submittedName>
</protein>
<feature type="compositionally biased region" description="Pro residues" evidence="1">
    <location>
        <begin position="119"/>
        <end position="130"/>
    </location>
</feature>
<evidence type="ECO:0000256" key="1">
    <source>
        <dbReference type="SAM" id="MobiDB-lite"/>
    </source>
</evidence>
<dbReference type="InterPro" id="IPR039251">
    <property type="entry name" value="OXLD1"/>
</dbReference>
<dbReference type="Proteomes" id="UP001302126">
    <property type="component" value="Unassembled WGS sequence"/>
</dbReference>
<dbReference type="PANTHER" id="PTHR21193:SF3">
    <property type="entry name" value="OXIDOREDUCTASE-LIKE DOMAIN-CONTAINING PROTEIN 1"/>
    <property type="match status" value="1"/>
</dbReference>
<accession>A0AAN6WTJ7</accession>
<sequence length="338" mass="36401">MRRAILSAQPARAVSRALGNAQSRRTFASPAVSPIDPSKTQAHPVGPFYEAVLRTPAGAVPKVKPEEPPVTSQESPKAKPVEKPKDEPKSSPDAAEKSKPDPDAPAKPSPSKPAQENPVPAPAPPKQAPPKPEEKPKTDDKSTKAAASPAEETEKPAPKKRGPKPKITNRARVVFGSSLSGPAERAERLARIRNESTLIAGVLVPPKPEEPDNCCMSGCVNCVWDRFRDDMEDWSAKTLEAKRRLAAREVGESVGDTQDSIEATSADTAKTTKAEEADDMSMDDDGGGSAANWDTGKKITKDLWDDDLYKNVPVGIREFMKQEKRLKEKHARDGTIGG</sequence>